<dbReference type="EMBL" id="CP113520">
    <property type="protein sequence ID" value="WAJ31337.1"/>
    <property type="molecule type" value="Genomic_DNA"/>
</dbReference>
<protein>
    <submittedName>
        <fullName evidence="1">IS630 family transposase</fullName>
    </submittedName>
</protein>
<gene>
    <name evidence="1" type="ORF">OXU80_02675</name>
</gene>
<keyword evidence="2" id="KW-1185">Reference proteome</keyword>
<evidence type="ECO:0000313" key="1">
    <source>
        <dbReference type="EMBL" id="WAJ31337.1"/>
    </source>
</evidence>
<sequence length="173" mass="19393">MELWFQDEARVGQKGRTGHRWWLRGRRPPGLCDKRFASAYLFGAVRPATGDAFALVIPHVSTAAMSVFLAEFAATIAPGRHVVMVLDQAGWHGAKALVVPSNITLVPLPPYCPDLNPVERIWLYLRERFLSHRMLPDLDAVIDACCQAWNALADEPERVRSLTAYPYLQQVNA</sequence>
<organism evidence="1 2">
    <name type="scientific">Antarcticirhabdus aurantiaca</name>
    <dbReference type="NCBI Taxonomy" id="2606717"/>
    <lineage>
        <taxon>Bacteria</taxon>
        <taxon>Pseudomonadati</taxon>
        <taxon>Pseudomonadota</taxon>
        <taxon>Alphaproteobacteria</taxon>
        <taxon>Hyphomicrobiales</taxon>
        <taxon>Aurantimonadaceae</taxon>
        <taxon>Antarcticirhabdus</taxon>
    </lineage>
</organism>
<dbReference type="Proteomes" id="UP001163223">
    <property type="component" value="Chromosome"/>
</dbReference>
<reference evidence="1" key="1">
    <citation type="submission" date="2022-11" db="EMBL/GenBank/DDBJ databases">
        <title>beta-Carotene-producing bacterium, Jeongeuplla avenae sp. nov., alleviates the salt stress of Arabidopsis seedlings.</title>
        <authorList>
            <person name="Jiang L."/>
            <person name="Lee J."/>
        </authorList>
    </citation>
    <scope>NUCLEOTIDE SEQUENCE</scope>
    <source>
        <strain evidence="1">DY_R2A_6</strain>
    </source>
</reference>
<evidence type="ECO:0000313" key="2">
    <source>
        <dbReference type="Proteomes" id="UP001163223"/>
    </source>
</evidence>
<accession>A0ACD4NWQ7</accession>
<name>A0ACD4NWQ7_9HYPH</name>
<proteinExistence type="predicted"/>